<accession>A0ABQ8ZQZ7</accession>
<keyword evidence="2" id="KW-1185">Reference proteome</keyword>
<dbReference type="EMBL" id="JAPFFI010000027">
    <property type="protein sequence ID" value="KAJ6304132.1"/>
    <property type="molecule type" value="Genomic_DNA"/>
</dbReference>
<evidence type="ECO:0000313" key="2">
    <source>
        <dbReference type="Proteomes" id="UP001141253"/>
    </source>
</evidence>
<name>A0ABQ8ZQZ7_9ROSI</name>
<gene>
    <name evidence="1" type="ORF">OIU77_017919</name>
</gene>
<dbReference type="Proteomes" id="UP001141253">
    <property type="component" value="Chromosome 16"/>
</dbReference>
<protein>
    <submittedName>
        <fullName evidence="1">Uncharacterized protein</fullName>
    </submittedName>
</protein>
<evidence type="ECO:0000313" key="1">
    <source>
        <dbReference type="EMBL" id="KAJ6304132.1"/>
    </source>
</evidence>
<sequence>MFICNFVGCDWNLTFAETFSLCLTPSSRYYPLWISDPILVKFLRWNDFLFLTKSLPI</sequence>
<reference evidence="1" key="2">
    <citation type="journal article" date="2023" name="Int. J. Mol. Sci.">
        <title>De Novo Assembly and Annotation of 11 Diverse Shrub Willow (Salix) Genomes Reveals Novel Gene Organization in Sex-Linked Regions.</title>
        <authorList>
            <person name="Hyden B."/>
            <person name="Feng K."/>
            <person name="Yates T.B."/>
            <person name="Jawdy S."/>
            <person name="Cereghino C."/>
            <person name="Smart L.B."/>
            <person name="Muchero W."/>
        </authorList>
    </citation>
    <scope>NUCLEOTIDE SEQUENCE</scope>
    <source>
        <tissue evidence="1">Shoot tip</tissue>
    </source>
</reference>
<organism evidence="1 2">
    <name type="scientific">Salix suchowensis</name>
    <dbReference type="NCBI Taxonomy" id="1278906"/>
    <lineage>
        <taxon>Eukaryota</taxon>
        <taxon>Viridiplantae</taxon>
        <taxon>Streptophyta</taxon>
        <taxon>Embryophyta</taxon>
        <taxon>Tracheophyta</taxon>
        <taxon>Spermatophyta</taxon>
        <taxon>Magnoliopsida</taxon>
        <taxon>eudicotyledons</taxon>
        <taxon>Gunneridae</taxon>
        <taxon>Pentapetalae</taxon>
        <taxon>rosids</taxon>
        <taxon>fabids</taxon>
        <taxon>Malpighiales</taxon>
        <taxon>Salicaceae</taxon>
        <taxon>Saliceae</taxon>
        <taxon>Salix</taxon>
    </lineage>
</organism>
<reference evidence="1" key="1">
    <citation type="submission" date="2022-10" db="EMBL/GenBank/DDBJ databases">
        <authorList>
            <person name="Hyden B.L."/>
            <person name="Feng K."/>
            <person name="Yates T."/>
            <person name="Jawdy S."/>
            <person name="Smart L.B."/>
            <person name="Muchero W."/>
        </authorList>
    </citation>
    <scope>NUCLEOTIDE SEQUENCE</scope>
    <source>
        <tissue evidence="1">Shoot tip</tissue>
    </source>
</reference>
<comment type="caution">
    <text evidence="1">The sequence shown here is derived from an EMBL/GenBank/DDBJ whole genome shotgun (WGS) entry which is preliminary data.</text>
</comment>
<proteinExistence type="predicted"/>